<dbReference type="GO" id="GO:0000155">
    <property type="term" value="F:phosphorelay sensor kinase activity"/>
    <property type="evidence" value="ECO:0007669"/>
    <property type="project" value="InterPro"/>
</dbReference>
<accession>A0A6B8RDU3</accession>
<gene>
    <name evidence="14" type="ORF">EHS13_06775</name>
</gene>
<dbReference type="KEGG" id="ppsc:EHS13_06775"/>
<evidence type="ECO:0000256" key="12">
    <source>
        <dbReference type="SAM" id="Phobius"/>
    </source>
</evidence>
<dbReference type="PANTHER" id="PTHR34220:SF11">
    <property type="entry name" value="SENSOR PROTEIN KINASE HPTS"/>
    <property type="match status" value="1"/>
</dbReference>
<keyword evidence="15" id="KW-1185">Reference proteome</keyword>
<reference evidence="15" key="1">
    <citation type="submission" date="2018-11" db="EMBL/GenBank/DDBJ databases">
        <title>Complete genome sequence of Paenibacillus sp. ML311-T8.</title>
        <authorList>
            <person name="Nam Y.-D."/>
            <person name="Kang J."/>
            <person name="Chung W.-H."/>
            <person name="Park Y.S."/>
        </authorList>
    </citation>
    <scope>NUCLEOTIDE SEQUENCE [LARGE SCALE GENOMIC DNA]</scope>
    <source>
        <strain evidence="15">ML311-T8</strain>
    </source>
</reference>
<dbReference type="InterPro" id="IPR010559">
    <property type="entry name" value="Sig_transdc_His_kin_internal"/>
</dbReference>
<evidence type="ECO:0000256" key="3">
    <source>
        <dbReference type="ARBA" id="ARBA00022553"/>
    </source>
</evidence>
<dbReference type="SUPFAM" id="SSF158472">
    <property type="entry name" value="HAMP domain-like"/>
    <property type="match status" value="1"/>
</dbReference>
<sequence length="583" mass="67529">MRNSLRFKFVVGFLMIFVPLVFFLLFNNLYATNVVREQVSKTNSNLLQQHANQIDDMLGEATNFLNLLNENEAEVNPVDFLPFDSDDYMINKVMLFQRFKTTLNYFPLMDSYFLYNIRDNDLIFASKKDYYIQQDAIIDKMKSIRNQPQGQETREWQIIPTAKGDALIKTVRLSKNLFAGALVNTDTLLQTLKFLEMGDSGGAVIFSKTGELASDTILTDSQLEVINKTVLKPNDPFQTVTDPGGKGKFLLFGVPSMVADINYRVMIPEKSILQNLPFFRLAFYIVPLGGILLLVFYLILLRQVLLRPMKVLIQGMNRIMRGDLKIRLNENHSTEFAFLLGTFNNMVMQISDLKIDVYEEKIRTQDAEFGLLQVQIRPHFYLNSLNIIHSLAAIKEYSLIQKMTQHLAEYFRFIIQTKRGTVTLEAEIRHVQNYLEIQKLRFPNQLNYEIELPDPYRQAAVLPLTIQTFVENCVIHGFASRKELFLIRIKAYVEDQGIEPILWIEVIDNGIGFPEDILQKLQLGTYDNEIYKEGHLGIQNVMQRQRIHYDQKARLLFNNREKGAEIRIGIPLSFVNKEEDEDV</sequence>
<evidence type="ECO:0000256" key="11">
    <source>
        <dbReference type="ARBA" id="ARBA00023136"/>
    </source>
</evidence>
<feature type="domain" description="HAMP" evidence="13">
    <location>
        <begin position="303"/>
        <end position="355"/>
    </location>
</feature>
<evidence type="ECO:0000256" key="8">
    <source>
        <dbReference type="ARBA" id="ARBA00022840"/>
    </source>
</evidence>
<evidence type="ECO:0000256" key="2">
    <source>
        <dbReference type="ARBA" id="ARBA00022475"/>
    </source>
</evidence>
<evidence type="ECO:0000256" key="9">
    <source>
        <dbReference type="ARBA" id="ARBA00022989"/>
    </source>
</evidence>
<dbReference type="Pfam" id="PF06580">
    <property type="entry name" value="His_kinase"/>
    <property type="match status" value="1"/>
</dbReference>
<evidence type="ECO:0000259" key="13">
    <source>
        <dbReference type="PROSITE" id="PS50885"/>
    </source>
</evidence>
<dbReference type="AlphaFoldDB" id="A0A6B8RDU3"/>
<dbReference type="InterPro" id="IPR036890">
    <property type="entry name" value="HATPase_C_sf"/>
</dbReference>
<evidence type="ECO:0000256" key="7">
    <source>
        <dbReference type="ARBA" id="ARBA00022777"/>
    </source>
</evidence>
<evidence type="ECO:0000313" key="15">
    <source>
        <dbReference type="Proteomes" id="UP000426246"/>
    </source>
</evidence>
<organism evidence="14 15">
    <name type="scientific">Paenibacillus psychroresistens</name>
    <dbReference type="NCBI Taxonomy" id="1778678"/>
    <lineage>
        <taxon>Bacteria</taxon>
        <taxon>Bacillati</taxon>
        <taxon>Bacillota</taxon>
        <taxon>Bacilli</taxon>
        <taxon>Bacillales</taxon>
        <taxon>Paenibacillaceae</taxon>
        <taxon>Paenibacillus</taxon>
    </lineage>
</organism>
<evidence type="ECO:0000313" key="14">
    <source>
        <dbReference type="EMBL" id="QGQ94611.1"/>
    </source>
</evidence>
<dbReference type="Gene3D" id="6.10.340.10">
    <property type="match status" value="1"/>
</dbReference>
<keyword evidence="4" id="KW-0808">Transferase</keyword>
<dbReference type="PANTHER" id="PTHR34220">
    <property type="entry name" value="SENSOR HISTIDINE KINASE YPDA"/>
    <property type="match status" value="1"/>
</dbReference>
<dbReference type="Proteomes" id="UP000426246">
    <property type="component" value="Chromosome"/>
</dbReference>
<feature type="transmembrane region" description="Helical" evidence="12">
    <location>
        <begin position="7"/>
        <end position="26"/>
    </location>
</feature>
<evidence type="ECO:0000256" key="6">
    <source>
        <dbReference type="ARBA" id="ARBA00022741"/>
    </source>
</evidence>
<feature type="transmembrane region" description="Helical" evidence="12">
    <location>
        <begin position="281"/>
        <end position="300"/>
    </location>
</feature>
<dbReference type="GO" id="GO:0005524">
    <property type="term" value="F:ATP binding"/>
    <property type="evidence" value="ECO:0007669"/>
    <property type="project" value="UniProtKB-KW"/>
</dbReference>
<dbReference type="CDD" id="cd06225">
    <property type="entry name" value="HAMP"/>
    <property type="match status" value="1"/>
</dbReference>
<dbReference type="RefSeq" id="WP_155699618.1">
    <property type="nucleotide sequence ID" value="NZ_CP034235.1"/>
</dbReference>
<dbReference type="Gene3D" id="3.30.565.10">
    <property type="entry name" value="Histidine kinase-like ATPase, C-terminal domain"/>
    <property type="match status" value="1"/>
</dbReference>
<dbReference type="GO" id="GO:0005886">
    <property type="term" value="C:plasma membrane"/>
    <property type="evidence" value="ECO:0007669"/>
    <property type="project" value="UniProtKB-SubCell"/>
</dbReference>
<evidence type="ECO:0000256" key="4">
    <source>
        <dbReference type="ARBA" id="ARBA00022679"/>
    </source>
</evidence>
<dbReference type="EMBL" id="CP034235">
    <property type="protein sequence ID" value="QGQ94611.1"/>
    <property type="molecule type" value="Genomic_DNA"/>
</dbReference>
<evidence type="ECO:0000256" key="10">
    <source>
        <dbReference type="ARBA" id="ARBA00023012"/>
    </source>
</evidence>
<keyword evidence="10" id="KW-0902">Two-component regulatory system</keyword>
<dbReference type="InterPro" id="IPR050640">
    <property type="entry name" value="Bact_2-comp_sensor_kinase"/>
</dbReference>
<dbReference type="Pfam" id="PF00672">
    <property type="entry name" value="HAMP"/>
    <property type="match status" value="1"/>
</dbReference>
<keyword evidence="2" id="KW-1003">Cell membrane</keyword>
<dbReference type="PROSITE" id="PS50885">
    <property type="entry name" value="HAMP"/>
    <property type="match status" value="1"/>
</dbReference>
<dbReference type="SMART" id="SM00304">
    <property type="entry name" value="HAMP"/>
    <property type="match status" value="1"/>
</dbReference>
<keyword evidence="8" id="KW-0067">ATP-binding</keyword>
<evidence type="ECO:0000256" key="1">
    <source>
        <dbReference type="ARBA" id="ARBA00004651"/>
    </source>
</evidence>
<name>A0A6B8RDU3_9BACL</name>
<keyword evidence="3" id="KW-0597">Phosphoprotein</keyword>
<keyword evidence="11 12" id="KW-0472">Membrane</keyword>
<keyword evidence="6" id="KW-0547">Nucleotide-binding</keyword>
<dbReference type="OrthoDB" id="759642at2"/>
<keyword evidence="7 14" id="KW-0418">Kinase</keyword>
<keyword evidence="9 12" id="KW-1133">Transmembrane helix</keyword>
<dbReference type="SUPFAM" id="SSF55874">
    <property type="entry name" value="ATPase domain of HSP90 chaperone/DNA topoisomerase II/histidine kinase"/>
    <property type="match status" value="1"/>
</dbReference>
<keyword evidence="5 12" id="KW-0812">Transmembrane</keyword>
<dbReference type="InterPro" id="IPR003660">
    <property type="entry name" value="HAMP_dom"/>
</dbReference>
<protein>
    <submittedName>
        <fullName evidence="14">Sensor histidine kinase</fullName>
    </submittedName>
</protein>
<evidence type="ECO:0000256" key="5">
    <source>
        <dbReference type="ARBA" id="ARBA00022692"/>
    </source>
</evidence>
<comment type="subcellular location">
    <subcellularLocation>
        <location evidence="1">Cell membrane</location>
        <topology evidence="1">Multi-pass membrane protein</topology>
    </subcellularLocation>
</comment>
<proteinExistence type="predicted"/>